<dbReference type="Pfam" id="PF08263">
    <property type="entry name" value="LRRNT_2"/>
    <property type="match status" value="1"/>
</dbReference>
<dbReference type="SMART" id="SM00369">
    <property type="entry name" value="LRR_TYP"/>
    <property type="match status" value="12"/>
</dbReference>
<evidence type="ECO:0000256" key="6">
    <source>
        <dbReference type="ARBA" id="ARBA00022729"/>
    </source>
</evidence>
<dbReference type="EMBL" id="KN659065">
    <property type="protein sequence ID" value="KHN19482.1"/>
    <property type="molecule type" value="Genomic_DNA"/>
</dbReference>
<evidence type="ECO:0000259" key="14">
    <source>
        <dbReference type="Pfam" id="PF08263"/>
    </source>
</evidence>
<dbReference type="InterPro" id="IPR003591">
    <property type="entry name" value="Leu-rich_rpt_typical-subtyp"/>
</dbReference>
<evidence type="ECO:0000256" key="8">
    <source>
        <dbReference type="ARBA" id="ARBA00022989"/>
    </source>
</evidence>
<organism evidence="15">
    <name type="scientific">Glycine soja</name>
    <name type="common">Wild soybean</name>
    <dbReference type="NCBI Taxonomy" id="3848"/>
    <lineage>
        <taxon>Eukaryota</taxon>
        <taxon>Viridiplantae</taxon>
        <taxon>Streptophyta</taxon>
        <taxon>Embryophyta</taxon>
        <taxon>Tracheophyta</taxon>
        <taxon>Spermatophyta</taxon>
        <taxon>Magnoliopsida</taxon>
        <taxon>eudicotyledons</taxon>
        <taxon>Gunneridae</taxon>
        <taxon>Pentapetalae</taxon>
        <taxon>rosids</taxon>
        <taxon>fabids</taxon>
        <taxon>Fabales</taxon>
        <taxon>Fabaceae</taxon>
        <taxon>Papilionoideae</taxon>
        <taxon>50 kb inversion clade</taxon>
        <taxon>NPAAA clade</taxon>
        <taxon>indigoferoid/millettioid clade</taxon>
        <taxon>Phaseoleae</taxon>
        <taxon>Glycine</taxon>
        <taxon>Glycine subgen. Soja</taxon>
    </lineage>
</organism>
<evidence type="ECO:0000256" key="10">
    <source>
        <dbReference type="ARBA" id="ARBA00023170"/>
    </source>
</evidence>
<dbReference type="PROSITE" id="PS51450">
    <property type="entry name" value="LRR"/>
    <property type="match status" value="1"/>
</dbReference>
<dbReference type="FunFam" id="3.80.10.10:FF:000095">
    <property type="entry name" value="LRR receptor-like serine/threonine-protein kinase GSO1"/>
    <property type="match status" value="1"/>
</dbReference>
<keyword evidence="7" id="KW-0677">Repeat</keyword>
<keyword evidence="6 13" id="KW-0732">Signal</keyword>
<evidence type="ECO:0000256" key="2">
    <source>
        <dbReference type="ARBA" id="ARBA00009592"/>
    </source>
</evidence>
<dbReference type="Pfam" id="PF00560">
    <property type="entry name" value="LRR_1"/>
    <property type="match status" value="6"/>
</dbReference>
<dbReference type="PANTHER" id="PTHR48052:SF8">
    <property type="entry name" value="LRR RECEPTOR-LIKE SERINE_THREONINE-PROTEIN KINASE FLS2"/>
    <property type="match status" value="1"/>
</dbReference>
<name>A0A0B2QIA2_GLYSO</name>
<dbReference type="EC" id="2.7.11.1" evidence="15"/>
<keyword evidence="5 12" id="KW-0812">Transmembrane</keyword>
<accession>A0A0B2QIA2</accession>
<dbReference type="PRINTS" id="PR00019">
    <property type="entry name" value="LEURICHRPT"/>
</dbReference>
<comment type="subcellular location">
    <subcellularLocation>
        <location evidence="1">Cell membrane</location>
        <topology evidence="1">Single-pass type I membrane protein</topology>
    </subcellularLocation>
</comment>
<evidence type="ECO:0000313" key="15">
    <source>
        <dbReference type="EMBL" id="KHN19482.1"/>
    </source>
</evidence>
<protein>
    <submittedName>
        <fullName evidence="15">LRR receptor-like serine/threonine-protein kinase FLS2</fullName>
        <ecNumber evidence="15">2.7.11.1</ecNumber>
    </submittedName>
</protein>
<feature type="domain" description="Leucine-rich repeat-containing N-terminal plant-type" evidence="14">
    <location>
        <begin position="32"/>
        <end position="73"/>
    </location>
</feature>
<dbReference type="GO" id="GO:0004674">
    <property type="term" value="F:protein serine/threonine kinase activity"/>
    <property type="evidence" value="ECO:0007669"/>
    <property type="project" value="UniProtKB-EC"/>
</dbReference>
<dbReference type="Proteomes" id="UP000053555">
    <property type="component" value="Unassembled WGS sequence"/>
</dbReference>
<keyword evidence="15" id="KW-0808">Transferase</keyword>
<comment type="similarity">
    <text evidence="2">Belongs to the RLP family.</text>
</comment>
<proteinExistence type="inferred from homology"/>
<evidence type="ECO:0000256" key="3">
    <source>
        <dbReference type="ARBA" id="ARBA00022475"/>
    </source>
</evidence>
<evidence type="ECO:0000256" key="5">
    <source>
        <dbReference type="ARBA" id="ARBA00022692"/>
    </source>
</evidence>
<evidence type="ECO:0000256" key="13">
    <source>
        <dbReference type="SAM" id="SignalP"/>
    </source>
</evidence>
<feature type="chain" id="PRO_5002076197" evidence="13">
    <location>
        <begin position="26"/>
        <end position="1045"/>
    </location>
</feature>
<evidence type="ECO:0000256" key="11">
    <source>
        <dbReference type="ARBA" id="ARBA00023180"/>
    </source>
</evidence>
<keyword evidence="15" id="KW-0418">Kinase</keyword>
<evidence type="ECO:0000256" key="12">
    <source>
        <dbReference type="SAM" id="Phobius"/>
    </source>
</evidence>
<dbReference type="PANTHER" id="PTHR48052">
    <property type="entry name" value="UNNAMED PRODUCT"/>
    <property type="match status" value="1"/>
</dbReference>
<keyword evidence="3" id="KW-1003">Cell membrane</keyword>
<keyword evidence="8 12" id="KW-1133">Transmembrane helix</keyword>
<gene>
    <name evidence="15" type="ORF">glysoja_026097</name>
</gene>
<keyword evidence="11" id="KW-0325">Glycoprotein</keyword>
<dbReference type="FunFam" id="3.80.10.10:FF:000213">
    <property type="entry name" value="Tyrosine-sulfated glycopeptide receptor 1"/>
    <property type="match status" value="1"/>
</dbReference>
<sequence>MELCRKKQWLVSVLLGAIVLSDVLGNSSGCFQQEKAALLDFKATYHGNDSLKLRSWVNEAKSNCCDWERVTCDSSSGHVIHLDLGNTIAESEMVPFVYPPGEMGPYTSNIKMPPWPYPYCSKHTSRFLNWSLFLPFRKLTSLSLSNSCLLGFIRTEDNSKSTLKKLETLDLSFNYLNESIMEIVGVLPSVKNLILAANFIRGPFLKELSLLPNLEVLDLHMNMLGNGSHFATQDYKNKSTLKKLKTLDLSINNLNESIMEFVGALRSIKNLSLAGNFIARPFPIKELSLLPNLEVLDLSMNHLVSSVTTQDIHSSTEFYVLKKLKTLNLADNHFDKGIFKSLVAFPSLRSLNLEFNPIKGDLDDNVLANLSKLEVLRLSNSAITGYFPNQGLCKMKQLREAGLSYNNLIGTLDPCLGNLTSLHSLDLCFNFLSGNPAPFIGHLVSIENLCISFNEFEGIFSLSIFSNHSRLKSLLIGNMKVDTENPPWIAPFQLEQLAITSCKLNLPTKVIPTFLSNQSSLRDIDLSGNNLVGKFPSWLLVNNSNLEEVDLFHNSFSGPFELPFDLNHHMDKINTLSLSNNQMQGKLPDNIGSFFPHLVNFDVSNNNFDGHIPASIGEMSSLQGLYMGNNNFSGNVPNHILDGCFSLKTLMMDSNQLNGTLLSVIRKLRLVTLTASRNNLEGAITDEWCQHNLVMLDLSHNKFSGTIPSCFEMPAYLFLQGNSLTGTIPEALISNYSQPTAIDFSDNKFIGTIPDSIYKLWSLRFLLLAGNQLQGQLSSQVCQLEQINILDLSRNNFTGSIPPCFSSMSFGNFTIPLYSLDRLKPFSPRPDVAEMQLTTKNLYLSFKSDKFQMMSGLDLSSNQLTGEIPHQIGDLHYLHSLNLSHNHLHGLIPESFQKLKNIESLDLSNNNLSGQIPIQLQDLNFLSTFDVSYNNLSGKAPDKGQFANFDEDNYKGNPYLTWNNSNRGSLTTLPPPSTALHDGEENDTAIDFTAFCWSFASSYVMVQIVLVTILWINPHWRRQWFYFVEVCLHKCFGQFLEDVFY</sequence>
<keyword evidence="4" id="KW-0433">Leucine-rich repeat</keyword>
<reference evidence="15" key="1">
    <citation type="submission" date="2014-07" db="EMBL/GenBank/DDBJ databases">
        <title>Identification of a novel salt tolerance gene in wild soybean by whole-genome sequencing.</title>
        <authorList>
            <person name="Lam H.-M."/>
            <person name="Qi X."/>
            <person name="Li M.-W."/>
            <person name="Liu X."/>
            <person name="Xie M."/>
            <person name="Ni M."/>
            <person name="Xu X."/>
        </authorList>
    </citation>
    <scope>NUCLEOTIDE SEQUENCE [LARGE SCALE GENOMIC DNA]</scope>
    <source>
        <tissue evidence="15">Root</tissue>
    </source>
</reference>
<dbReference type="InterPro" id="IPR001611">
    <property type="entry name" value="Leu-rich_rpt"/>
</dbReference>
<evidence type="ECO:0000256" key="1">
    <source>
        <dbReference type="ARBA" id="ARBA00004251"/>
    </source>
</evidence>
<dbReference type="Pfam" id="PF13855">
    <property type="entry name" value="LRR_8"/>
    <property type="match status" value="2"/>
</dbReference>
<dbReference type="AlphaFoldDB" id="A0A0B2QIA2"/>
<feature type="signal peptide" evidence="13">
    <location>
        <begin position="1"/>
        <end position="25"/>
    </location>
</feature>
<dbReference type="GO" id="GO:0005886">
    <property type="term" value="C:plasma membrane"/>
    <property type="evidence" value="ECO:0007669"/>
    <property type="project" value="UniProtKB-SubCell"/>
</dbReference>
<dbReference type="InterPro" id="IPR032675">
    <property type="entry name" value="LRR_dom_sf"/>
</dbReference>
<evidence type="ECO:0000256" key="7">
    <source>
        <dbReference type="ARBA" id="ARBA00022737"/>
    </source>
</evidence>
<dbReference type="SUPFAM" id="SSF52058">
    <property type="entry name" value="L domain-like"/>
    <property type="match status" value="3"/>
</dbReference>
<dbReference type="Gene3D" id="3.80.10.10">
    <property type="entry name" value="Ribonuclease Inhibitor"/>
    <property type="match status" value="6"/>
</dbReference>
<keyword evidence="9 12" id="KW-0472">Membrane</keyword>
<dbReference type="InterPro" id="IPR013210">
    <property type="entry name" value="LRR_N_plant-typ"/>
</dbReference>
<evidence type="ECO:0000256" key="9">
    <source>
        <dbReference type="ARBA" id="ARBA00023136"/>
    </source>
</evidence>
<evidence type="ECO:0000256" key="4">
    <source>
        <dbReference type="ARBA" id="ARBA00022614"/>
    </source>
</evidence>
<keyword evidence="10 15" id="KW-0675">Receptor</keyword>
<feature type="transmembrane region" description="Helical" evidence="12">
    <location>
        <begin position="997"/>
        <end position="1016"/>
    </location>
</feature>